<dbReference type="SMART" id="SM00345">
    <property type="entry name" value="HTH_GNTR"/>
    <property type="match status" value="1"/>
</dbReference>
<evidence type="ECO:0000313" key="20">
    <source>
        <dbReference type="EMBL" id="CAE7788315.1"/>
    </source>
</evidence>
<dbReference type="OrthoDB" id="10070370at2759"/>
<keyword evidence="5" id="KW-0813">Transport</keyword>
<dbReference type="EMBL" id="CAJNJA010042900">
    <property type="protein sequence ID" value="CAE7788315.1"/>
    <property type="molecule type" value="Genomic_DNA"/>
</dbReference>
<evidence type="ECO:0000256" key="16">
    <source>
        <dbReference type="ARBA" id="ARBA00023277"/>
    </source>
</evidence>
<feature type="transmembrane region" description="Helical" evidence="17">
    <location>
        <begin position="679"/>
        <end position="697"/>
    </location>
</feature>
<dbReference type="InterPro" id="IPR023214">
    <property type="entry name" value="HAD_sf"/>
</dbReference>
<dbReference type="SUPFAM" id="SSF56784">
    <property type="entry name" value="HAD-like"/>
    <property type="match status" value="1"/>
</dbReference>
<evidence type="ECO:0000256" key="5">
    <source>
        <dbReference type="ARBA" id="ARBA00022448"/>
    </source>
</evidence>
<dbReference type="InterPro" id="IPR000524">
    <property type="entry name" value="Tscrpt_reg_HTH_GntR"/>
</dbReference>
<proteinExistence type="inferred from homology"/>
<feature type="transmembrane region" description="Helical" evidence="17">
    <location>
        <begin position="574"/>
        <end position="595"/>
    </location>
</feature>
<evidence type="ECO:0000256" key="10">
    <source>
        <dbReference type="ARBA" id="ARBA00022842"/>
    </source>
</evidence>
<dbReference type="PRINTS" id="PR00035">
    <property type="entry name" value="HTHGNTR"/>
</dbReference>
<dbReference type="InterPro" id="IPR011711">
    <property type="entry name" value="GntR_C"/>
</dbReference>
<dbReference type="SFLD" id="SFLDG01129">
    <property type="entry name" value="C1.5:_HAD__Beta-PGM__Phosphata"/>
    <property type="match status" value="1"/>
</dbReference>
<evidence type="ECO:0000256" key="13">
    <source>
        <dbReference type="ARBA" id="ARBA00023125"/>
    </source>
</evidence>
<protein>
    <recommendedName>
        <fullName evidence="4">phosphoglycolate phosphatase</fullName>
        <ecNumber evidence="4">3.1.3.18</ecNumber>
    </recommendedName>
</protein>
<dbReference type="Gene3D" id="1.20.1720.10">
    <property type="entry name" value="Multidrug resistance protein D"/>
    <property type="match status" value="1"/>
</dbReference>
<dbReference type="InterPro" id="IPR008920">
    <property type="entry name" value="TF_FadR/GntR_C"/>
</dbReference>
<dbReference type="Pfam" id="PF07729">
    <property type="entry name" value="FCD"/>
    <property type="match status" value="1"/>
</dbReference>
<evidence type="ECO:0000256" key="7">
    <source>
        <dbReference type="ARBA" id="ARBA00022692"/>
    </source>
</evidence>
<dbReference type="CDD" id="cd17321">
    <property type="entry name" value="MFS_MMR_MDR_like"/>
    <property type="match status" value="1"/>
</dbReference>
<comment type="catalytic activity">
    <reaction evidence="1">
        <text>2-phosphoglycolate + H2O = glycolate + phosphate</text>
        <dbReference type="Rhea" id="RHEA:14369"/>
        <dbReference type="ChEBI" id="CHEBI:15377"/>
        <dbReference type="ChEBI" id="CHEBI:29805"/>
        <dbReference type="ChEBI" id="CHEBI:43474"/>
        <dbReference type="ChEBI" id="CHEBI:58033"/>
        <dbReference type="EC" id="3.1.3.18"/>
    </reaction>
</comment>
<dbReference type="InterPro" id="IPR006439">
    <property type="entry name" value="HAD-SF_hydro_IA"/>
</dbReference>
<keyword evidence="13" id="KW-0238">DNA-binding</keyword>
<gene>
    <name evidence="20" type="primary">stp</name>
    <name evidence="20" type="ORF">SNEC2469_LOCUS23142</name>
</gene>
<evidence type="ECO:0000256" key="4">
    <source>
        <dbReference type="ARBA" id="ARBA00013078"/>
    </source>
</evidence>
<dbReference type="PANTHER" id="PTHR42718:SF42">
    <property type="entry name" value="EXPORT PROTEIN"/>
    <property type="match status" value="1"/>
</dbReference>
<evidence type="ECO:0000256" key="3">
    <source>
        <dbReference type="ARBA" id="ARBA00004818"/>
    </source>
</evidence>
<feature type="transmembrane region" description="Helical" evidence="17">
    <location>
        <begin position="505"/>
        <end position="522"/>
    </location>
</feature>
<dbReference type="Pfam" id="PF00392">
    <property type="entry name" value="GntR"/>
    <property type="match status" value="1"/>
</dbReference>
<dbReference type="NCBIfam" id="TIGR00711">
    <property type="entry name" value="efflux_EmrB"/>
    <property type="match status" value="1"/>
</dbReference>
<keyword evidence="7 17" id="KW-0812">Transmembrane</keyword>
<evidence type="ECO:0000256" key="2">
    <source>
        <dbReference type="ARBA" id="ARBA00004651"/>
    </source>
</evidence>
<feature type="domain" description="Major facilitator superfamily (MFS) profile" evidence="18">
    <location>
        <begin position="287"/>
        <end position="779"/>
    </location>
</feature>
<dbReference type="PANTHER" id="PTHR42718">
    <property type="entry name" value="MAJOR FACILITATOR SUPERFAMILY MULTIDRUG TRANSPORTER MFSC"/>
    <property type="match status" value="1"/>
</dbReference>
<dbReference type="GO" id="GO:0003677">
    <property type="term" value="F:DNA binding"/>
    <property type="evidence" value="ECO:0007669"/>
    <property type="project" value="UniProtKB-KW"/>
</dbReference>
<dbReference type="Proteomes" id="UP000601435">
    <property type="component" value="Unassembled WGS sequence"/>
</dbReference>
<reference evidence="20" key="1">
    <citation type="submission" date="2021-02" db="EMBL/GenBank/DDBJ databases">
        <authorList>
            <person name="Dougan E. K."/>
            <person name="Rhodes N."/>
            <person name="Thang M."/>
            <person name="Chan C."/>
        </authorList>
    </citation>
    <scope>NUCLEOTIDE SEQUENCE</scope>
</reference>
<evidence type="ECO:0000256" key="14">
    <source>
        <dbReference type="ARBA" id="ARBA00023136"/>
    </source>
</evidence>
<dbReference type="InterPro" id="IPR020846">
    <property type="entry name" value="MFS_dom"/>
</dbReference>
<dbReference type="Pfam" id="PF00702">
    <property type="entry name" value="Hydrolase"/>
    <property type="match status" value="1"/>
</dbReference>
<keyword evidence="6" id="KW-1003">Cell membrane</keyword>
<feature type="transmembrane region" description="Helical" evidence="17">
    <location>
        <begin position="415"/>
        <end position="434"/>
    </location>
</feature>
<dbReference type="NCBIfam" id="TIGR01449">
    <property type="entry name" value="PGP_bact"/>
    <property type="match status" value="1"/>
</dbReference>
<keyword evidence="11 17" id="KW-1133">Transmembrane helix</keyword>
<dbReference type="PROSITE" id="PS50850">
    <property type="entry name" value="MFS"/>
    <property type="match status" value="1"/>
</dbReference>
<feature type="transmembrane region" description="Helical" evidence="17">
    <location>
        <begin position="607"/>
        <end position="627"/>
    </location>
</feature>
<keyword evidence="12" id="KW-0805">Transcription regulation</keyword>
<dbReference type="NCBIfam" id="TIGR01549">
    <property type="entry name" value="HAD-SF-IA-v1"/>
    <property type="match status" value="1"/>
</dbReference>
<name>A0A812YQ25_9DINO</name>
<dbReference type="PROSITE" id="PS50949">
    <property type="entry name" value="HTH_GNTR"/>
    <property type="match status" value="1"/>
</dbReference>
<feature type="transmembrane region" description="Helical" evidence="17">
    <location>
        <begin position="286"/>
        <end position="311"/>
    </location>
</feature>
<dbReference type="CDD" id="cd07377">
    <property type="entry name" value="WHTH_GntR"/>
    <property type="match status" value="1"/>
</dbReference>
<comment type="caution">
    <text evidence="20">The sequence shown here is derived from an EMBL/GenBank/DDBJ whole genome shotgun (WGS) entry which is preliminary data.</text>
</comment>
<dbReference type="SFLD" id="SFLDS00003">
    <property type="entry name" value="Haloacid_Dehalogenase"/>
    <property type="match status" value="1"/>
</dbReference>
<dbReference type="SUPFAM" id="SSF103473">
    <property type="entry name" value="MFS general substrate transporter"/>
    <property type="match status" value="1"/>
</dbReference>
<evidence type="ECO:0000313" key="21">
    <source>
        <dbReference type="Proteomes" id="UP000601435"/>
    </source>
</evidence>
<keyword evidence="10" id="KW-0460">Magnesium</keyword>
<keyword evidence="14 17" id="KW-0472">Membrane</keyword>
<feature type="non-terminal residue" evidence="20">
    <location>
        <position position="1177"/>
    </location>
</feature>
<evidence type="ECO:0000256" key="6">
    <source>
        <dbReference type="ARBA" id="ARBA00022475"/>
    </source>
</evidence>
<comment type="pathway">
    <text evidence="3">Organic acid metabolism; glycolate biosynthesis; glycolate from 2-phosphoglycolate: step 1/1.</text>
</comment>
<evidence type="ECO:0000256" key="9">
    <source>
        <dbReference type="ARBA" id="ARBA00022801"/>
    </source>
</evidence>
<evidence type="ECO:0000256" key="17">
    <source>
        <dbReference type="SAM" id="Phobius"/>
    </source>
</evidence>
<dbReference type="NCBIfam" id="TIGR01509">
    <property type="entry name" value="HAD-SF-IA-v3"/>
    <property type="match status" value="1"/>
</dbReference>
<keyword evidence="21" id="KW-1185">Reference proteome</keyword>
<feature type="transmembrane region" description="Helical" evidence="17">
    <location>
        <begin position="639"/>
        <end position="658"/>
    </location>
</feature>
<dbReference type="SUPFAM" id="SSF48008">
    <property type="entry name" value="GntR ligand-binding domain-like"/>
    <property type="match status" value="1"/>
</dbReference>
<feature type="transmembrane region" description="Helical" evidence="17">
    <location>
        <begin position="440"/>
        <end position="461"/>
    </location>
</feature>
<evidence type="ECO:0000256" key="12">
    <source>
        <dbReference type="ARBA" id="ARBA00023015"/>
    </source>
</evidence>
<dbReference type="SFLD" id="SFLDG01135">
    <property type="entry name" value="C1.5.6:_HAD__Beta-PGM__Phospha"/>
    <property type="match status" value="1"/>
</dbReference>
<feature type="transmembrane region" description="Helical" evidence="17">
    <location>
        <begin position="352"/>
        <end position="376"/>
    </location>
</feature>
<dbReference type="InterPro" id="IPR037512">
    <property type="entry name" value="PGPase_prok"/>
</dbReference>
<keyword evidence="8" id="KW-0479">Metal-binding</keyword>
<dbReference type="Gene3D" id="3.40.50.1000">
    <property type="entry name" value="HAD superfamily/HAD-like"/>
    <property type="match status" value="1"/>
</dbReference>
<dbReference type="Gene3D" id="1.20.120.530">
    <property type="entry name" value="GntR ligand-binding domain-like"/>
    <property type="match status" value="1"/>
</dbReference>
<dbReference type="InterPro" id="IPR023198">
    <property type="entry name" value="PGP-like_dom2"/>
</dbReference>
<dbReference type="EC" id="3.1.3.18" evidence="4"/>
<dbReference type="GO" id="GO:0022857">
    <property type="term" value="F:transmembrane transporter activity"/>
    <property type="evidence" value="ECO:0007669"/>
    <property type="project" value="InterPro"/>
</dbReference>
<sequence length="1177" mass="124017">HGDMSDPATEFHNVAPIARRSLHDELVTRLRDLIVEGDLPPGSRLPEKELCAQFGVSRTPLREALKVLAADGLIEISPHRGATVVQICRADIEETFPVMGALEALAGELACARIDAAGIAEITALHHQMVAHYHRGELADYFRLNQQIHERILEAAGNAILVTQHRSLAGRVRRARYMANMSAQRWRQAVEEHEEILDALTARDGPRLGEILRRHLAHKAEVVIANMAVEESGGPARAAPSPAAGCRMTDLRPRAAAGAAAGAAERSALPSSVAAPVPCAPRARPFVLAATILASAMAFIDSAVVVVALPAVQAEFGAPMAQLQWTLTGYTLMMGALVLTGGALGDRYGRRWLFSLGVGLFALASLACALAPSAGALVAARVLQGLGGALLTPASLAILSAAFPRAERGRAFGTWAGAAAITTAAGPLLGGWMIDHLSWRAIFLINLPLCLVVLGLAWRFVPESRDPASPRRLDAWGAGLAVLAFGLLTYGLIAFGERGLAHWDSGGLLLAGVAGLLAFLAVEAGRRGAMMPLHLFRQRDFAGVNALTLFLYFALGGALFLLPFNLIQVQGYSATAAGAAFLPFALLIGTLSRFAGGLIGRFGARRLLTAGPLIAGTGYALLALPGVGGSYWTGFFPPMLLIGLGMAACVAPLTTTVMNAVEDRYAGLASGISNAAARIASLLAVAAVGALALRVFAPTLQAELSALALPAETQARILARAGDLAGLALPPELSAAQTAEARAAVQTAFLAAFRTAVLALAGVAALAALVAHLTLSQPLEAVVFDLDGTLVDSAADLAEALDRLLAERGLPPVGLAATKRMVGDGARRLLARAFARVGVEVAPAEIEPAVTRFLEIYEGELSAATRLYPGARRCLERLRDRGLKLGLCTNKPALPTRHLLQRLEIAPLFDAVIGGGDTPELKPHPQPLLAVVERLGARPQTALYVGDSRTDLKTARAAGLPIALLPSGYGLEPVTLAESDLPSATLDDLAALLQTTSVPHRALLALALLAASWTVPLAPAAGVSEPARPWLIGYHKAFFWMSQIELRIFYEIADAYTPDLASDPDDLRLVAAAPAPFAGRDWRIDFLMRRGRLAAIGLEHAARVNAAAACRAQLEVWLDALMRLHGTVGARPAPGRATLLFRRGARWEVATAYDSGLCRTRMDLVRAPPSVPTPRLR</sequence>
<dbReference type="InterPro" id="IPR036390">
    <property type="entry name" value="WH_DNA-bd_sf"/>
</dbReference>
<evidence type="ECO:0000259" key="18">
    <source>
        <dbReference type="PROSITE" id="PS50850"/>
    </source>
</evidence>
<dbReference type="InterPro" id="IPR004638">
    <property type="entry name" value="EmrB-like"/>
</dbReference>
<feature type="transmembrane region" description="Helical" evidence="17">
    <location>
        <begin position="323"/>
        <end position="345"/>
    </location>
</feature>
<dbReference type="UniPathway" id="UPA00865">
    <property type="reaction ID" value="UER00834"/>
</dbReference>
<feature type="transmembrane region" description="Helical" evidence="17">
    <location>
        <begin position="542"/>
        <end position="562"/>
    </location>
</feature>
<dbReference type="GO" id="GO:0005975">
    <property type="term" value="P:carbohydrate metabolic process"/>
    <property type="evidence" value="ECO:0007669"/>
    <property type="project" value="InterPro"/>
</dbReference>
<dbReference type="PRINTS" id="PR00413">
    <property type="entry name" value="HADHALOGNASE"/>
</dbReference>
<evidence type="ECO:0000256" key="11">
    <source>
        <dbReference type="ARBA" id="ARBA00022989"/>
    </source>
</evidence>
<dbReference type="GO" id="GO:0008967">
    <property type="term" value="F:phosphoglycolate phosphatase activity"/>
    <property type="evidence" value="ECO:0007669"/>
    <property type="project" value="UniProtKB-EC"/>
</dbReference>
<keyword evidence="9" id="KW-0378">Hydrolase</keyword>
<evidence type="ECO:0000256" key="1">
    <source>
        <dbReference type="ARBA" id="ARBA00000830"/>
    </source>
</evidence>
<feature type="transmembrane region" description="Helical" evidence="17">
    <location>
        <begin position="473"/>
        <end position="493"/>
    </location>
</feature>
<dbReference type="GO" id="GO:0005886">
    <property type="term" value="C:plasma membrane"/>
    <property type="evidence" value="ECO:0007669"/>
    <property type="project" value="UniProtKB-SubCell"/>
</dbReference>
<accession>A0A812YQ25</accession>
<dbReference type="Gene3D" id="1.20.1250.20">
    <property type="entry name" value="MFS general substrate transporter like domains"/>
    <property type="match status" value="1"/>
</dbReference>
<dbReference type="Gene3D" id="1.10.150.240">
    <property type="entry name" value="Putative phosphatase, domain 2"/>
    <property type="match status" value="1"/>
</dbReference>
<dbReference type="GO" id="GO:0003700">
    <property type="term" value="F:DNA-binding transcription factor activity"/>
    <property type="evidence" value="ECO:0007669"/>
    <property type="project" value="InterPro"/>
</dbReference>
<evidence type="ECO:0000259" key="19">
    <source>
        <dbReference type="PROSITE" id="PS50949"/>
    </source>
</evidence>
<feature type="transmembrane region" description="Helical" evidence="17">
    <location>
        <begin position="382"/>
        <end position="403"/>
    </location>
</feature>
<organism evidence="20 21">
    <name type="scientific">Symbiodinium necroappetens</name>
    <dbReference type="NCBI Taxonomy" id="1628268"/>
    <lineage>
        <taxon>Eukaryota</taxon>
        <taxon>Sar</taxon>
        <taxon>Alveolata</taxon>
        <taxon>Dinophyceae</taxon>
        <taxon>Suessiales</taxon>
        <taxon>Symbiodiniaceae</taxon>
        <taxon>Symbiodinium</taxon>
    </lineage>
</organism>
<comment type="subcellular location">
    <subcellularLocation>
        <location evidence="2">Cell membrane</location>
        <topology evidence="2">Multi-pass membrane protein</topology>
    </subcellularLocation>
</comment>
<dbReference type="InterPro" id="IPR011701">
    <property type="entry name" value="MFS"/>
</dbReference>
<dbReference type="GO" id="GO:0046295">
    <property type="term" value="P:glycolate biosynthetic process"/>
    <property type="evidence" value="ECO:0007669"/>
    <property type="project" value="UniProtKB-UniPathway"/>
</dbReference>
<dbReference type="GO" id="GO:0046872">
    <property type="term" value="F:metal ion binding"/>
    <property type="evidence" value="ECO:0007669"/>
    <property type="project" value="UniProtKB-KW"/>
</dbReference>
<dbReference type="InterPro" id="IPR036259">
    <property type="entry name" value="MFS_trans_sf"/>
</dbReference>
<dbReference type="SMART" id="SM00895">
    <property type="entry name" value="FCD"/>
    <property type="match status" value="1"/>
</dbReference>
<dbReference type="InterPro" id="IPR036412">
    <property type="entry name" value="HAD-like_sf"/>
</dbReference>
<dbReference type="InterPro" id="IPR036388">
    <property type="entry name" value="WH-like_DNA-bd_sf"/>
</dbReference>
<evidence type="ECO:0000256" key="15">
    <source>
        <dbReference type="ARBA" id="ARBA00023163"/>
    </source>
</evidence>
<dbReference type="Pfam" id="PF07690">
    <property type="entry name" value="MFS_1"/>
    <property type="match status" value="1"/>
</dbReference>
<keyword evidence="16" id="KW-0119">Carbohydrate metabolism</keyword>
<dbReference type="Gene3D" id="1.10.10.10">
    <property type="entry name" value="Winged helix-like DNA-binding domain superfamily/Winged helix DNA-binding domain"/>
    <property type="match status" value="1"/>
</dbReference>
<keyword evidence="15" id="KW-0804">Transcription</keyword>
<dbReference type="HAMAP" id="MF_00495">
    <property type="entry name" value="GPH_hydrolase_bact"/>
    <property type="match status" value="1"/>
</dbReference>
<evidence type="ECO:0000256" key="8">
    <source>
        <dbReference type="ARBA" id="ARBA00022723"/>
    </source>
</evidence>
<feature type="domain" description="HTH gntR-type" evidence="19">
    <location>
        <begin position="20"/>
        <end position="87"/>
    </location>
</feature>
<dbReference type="AlphaFoldDB" id="A0A812YQ25"/>
<dbReference type="SUPFAM" id="SSF46785">
    <property type="entry name" value="Winged helix' DNA-binding domain"/>
    <property type="match status" value="1"/>
</dbReference>